<evidence type="ECO:0000256" key="2">
    <source>
        <dbReference type="ARBA" id="ARBA00022598"/>
    </source>
</evidence>
<dbReference type="CDD" id="cd01424">
    <property type="entry name" value="MGS_CPS_II"/>
    <property type="match status" value="1"/>
</dbReference>
<evidence type="ECO:0000256" key="1">
    <source>
        <dbReference type="ARBA" id="ARBA00012738"/>
    </source>
</evidence>
<dbReference type="AlphaFoldDB" id="X0TKJ7"/>
<protein>
    <recommendedName>
        <fullName evidence="1">carbamoyl-phosphate synthase (glutamine-hydrolyzing)</fullName>
        <ecNumber evidence="1">6.3.5.5</ecNumber>
    </recommendedName>
</protein>
<evidence type="ECO:0000313" key="6">
    <source>
        <dbReference type="EMBL" id="GAF94068.1"/>
    </source>
</evidence>
<proteinExistence type="predicted"/>
<evidence type="ECO:0000256" key="4">
    <source>
        <dbReference type="ARBA" id="ARBA00022840"/>
    </source>
</evidence>
<gene>
    <name evidence="6" type="ORF">S01H1_28000</name>
</gene>
<dbReference type="InterPro" id="IPR036914">
    <property type="entry name" value="MGS-like_dom_sf"/>
</dbReference>
<keyword evidence="4" id="KW-0067">ATP-binding</keyword>
<dbReference type="Gene3D" id="3.30.470.20">
    <property type="entry name" value="ATP-grasp fold, B domain"/>
    <property type="match status" value="1"/>
</dbReference>
<comment type="caution">
    <text evidence="6">The sequence shown here is derived from an EMBL/GenBank/DDBJ whole genome shotgun (WGS) entry which is preliminary data.</text>
</comment>
<dbReference type="EC" id="6.3.5.5" evidence="1"/>
<dbReference type="GO" id="GO:0005524">
    <property type="term" value="F:ATP binding"/>
    <property type="evidence" value="ECO:0007669"/>
    <property type="project" value="UniProtKB-KW"/>
</dbReference>
<dbReference type="EMBL" id="BARS01017087">
    <property type="protein sequence ID" value="GAF94068.1"/>
    <property type="molecule type" value="Genomic_DNA"/>
</dbReference>
<dbReference type="PANTHER" id="PTHR11405">
    <property type="entry name" value="CARBAMOYLTRANSFERASE FAMILY MEMBER"/>
    <property type="match status" value="1"/>
</dbReference>
<reference evidence="6" key="1">
    <citation type="journal article" date="2014" name="Front. Microbiol.">
        <title>High frequency of phylogenetically diverse reductive dehalogenase-homologous genes in deep subseafloor sedimentary metagenomes.</title>
        <authorList>
            <person name="Kawai M."/>
            <person name="Futagami T."/>
            <person name="Toyoda A."/>
            <person name="Takaki Y."/>
            <person name="Nishi S."/>
            <person name="Hori S."/>
            <person name="Arai W."/>
            <person name="Tsubouchi T."/>
            <person name="Morono Y."/>
            <person name="Uchiyama I."/>
            <person name="Ito T."/>
            <person name="Fujiyama A."/>
            <person name="Inagaki F."/>
            <person name="Takami H."/>
        </authorList>
    </citation>
    <scope>NUCLEOTIDE SEQUENCE</scope>
    <source>
        <strain evidence="6">Expedition CK06-06</strain>
    </source>
</reference>
<accession>X0TKJ7</accession>
<evidence type="ECO:0000259" key="5">
    <source>
        <dbReference type="PROSITE" id="PS51855"/>
    </source>
</evidence>
<dbReference type="SMART" id="SM00851">
    <property type="entry name" value="MGS"/>
    <property type="match status" value="1"/>
</dbReference>
<sequence length="221" mass="23941">PLAKIATKLMLGKTLKELGLSGDMARIEHACVKEAVFPFIKLPGVDPVLSPEMKSTGEVMGIDMDFGKGYFKAQLAAGNELPTEGTVFVSVSAVHRPAVVPIMRRFSEMGFRLCATDGTKIDLEETGLKVKQVLKVSQGRPNVLDFLRDGKINLIINTPTRGKQPARDGFKIRRTAIELGTPYITTIRGAEAAVNAIESIKKGAITVRSINEYQARVNSSG</sequence>
<name>X0TKJ7_9ZZZZ</name>
<feature type="domain" description="MGS-like" evidence="5">
    <location>
        <begin position="79"/>
        <end position="220"/>
    </location>
</feature>
<dbReference type="PROSITE" id="PS51855">
    <property type="entry name" value="MGS"/>
    <property type="match status" value="1"/>
</dbReference>
<keyword evidence="2" id="KW-0436">Ligase</keyword>
<keyword evidence="3" id="KW-0547">Nucleotide-binding</keyword>
<organism evidence="6">
    <name type="scientific">marine sediment metagenome</name>
    <dbReference type="NCBI Taxonomy" id="412755"/>
    <lineage>
        <taxon>unclassified sequences</taxon>
        <taxon>metagenomes</taxon>
        <taxon>ecological metagenomes</taxon>
    </lineage>
</organism>
<feature type="non-terminal residue" evidence="6">
    <location>
        <position position="1"/>
    </location>
</feature>
<evidence type="ECO:0000256" key="3">
    <source>
        <dbReference type="ARBA" id="ARBA00022741"/>
    </source>
</evidence>
<dbReference type="GO" id="GO:0005737">
    <property type="term" value="C:cytoplasm"/>
    <property type="evidence" value="ECO:0007669"/>
    <property type="project" value="TreeGrafter"/>
</dbReference>
<dbReference type="Pfam" id="PF02142">
    <property type="entry name" value="MGS"/>
    <property type="match status" value="1"/>
</dbReference>
<dbReference type="InterPro" id="IPR033937">
    <property type="entry name" value="MGS_CPS_CarB"/>
</dbReference>
<dbReference type="InterPro" id="IPR011607">
    <property type="entry name" value="MGS-like_dom"/>
</dbReference>
<dbReference type="SUPFAM" id="SSF56059">
    <property type="entry name" value="Glutathione synthetase ATP-binding domain-like"/>
    <property type="match status" value="1"/>
</dbReference>
<dbReference type="GO" id="GO:0004088">
    <property type="term" value="F:carbamoyl-phosphate synthase (glutamine-hydrolyzing) activity"/>
    <property type="evidence" value="ECO:0007669"/>
    <property type="project" value="UniProtKB-EC"/>
</dbReference>
<dbReference type="GO" id="GO:0006541">
    <property type="term" value="P:glutamine metabolic process"/>
    <property type="evidence" value="ECO:0007669"/>
    <property type="project" value="TreeGrafter"/>
</dbReference>
<dbReference type="SUPFAM" id="SSF52335">
    <property type="entry name" value="Methylglyoxal synthase-like"/>
    <property type="match status" value="1"/>
</dbReference>
<dbReference type="PANTHER" id="PTHR11405:SF53">
    <property type="entry name" value="CARBAMOYL-PHOSPHATE SYNTHASE [AMMONIA], MITOCHONDRIAL"/>
    <property type="match status" value="1"/>
</dbReference>
<dbReference type="Gene3D" id="3.40.50.1380">
    <property type="entry name" value="Methylglyoxal synthase-like domain"/>
    <property type="match status" value="1"/>
</dbReference>